<dbReference type="InterPro" id="IPR042089">
    <property type="entry name" value="Peptidase_M13_dom_2"/>
</dbReference>
<dbReference type="PROSITE" id="PS51885">
    <property type="entry name" value="NEPRILYSIN"/>
    <property type="match status" value="1"/>
</dbReference>
<dbReference type="Proteomes" id="UP000821853">
    <property type="component" value="Unassembled WGS sequence"/>
</dbReference>
<evidence type="ECO:0008006" key="3">
    <source>
        <dbReference type="Google" id="ProtNLM"/>
    </source>
</evidence>
<reference evidence="1 2" key="1">
    <citation type="journal article" date="2020" name="Cell">
        <title>Large-Scale Comparative Analyses of Tick Genomes Elucidate Their Genetic Diversity and Vector Capacities.</title>
        <authorList>
            <consortium name="Tick Genome and Microbiome Consortium (TIGMIC)"/>
            <person name="Jia N."/>
            <person name="Wang J."/>
            <person name="Shi W."/>
            <person name="Du L."/>
            <person name="Sun Y."/>
            <person name="Zhan W."/>
            <person name="Jiang J.F."/>
            <person name="Wang Q."/>
            <person name="Zhang B."/>
            <person name="Ji P."/>
            <person name="Bell-Sakyi L."/>
            <person name="Cui X.M."/>
            <person name="Yuan T.T."/>
            <person name="Jiang B.G."/>
            <person name="Yang W.F."/>
            <person name="Lam T.T."/>
            <person name="Chang Q.C."/>
            <person name="Ding S.J."/>
            <person name="Wang X.J."/>
            <person name="Zhu J.G."/>
            <person name="Ruan X.D."/>
            <person name="Zhao L."/>
            <person name="Wei J.T."/>
            <person name="Ye R.Z."/>
            <person name="Que T.C."/>
            <person name="Du C.H."/>
            <person name="Zhou Y.H."/>
            <person name="Cheng J.X."/>
            <person name="Dai P.F."/>
            <person name="Guo W.B."/>
            <person name="Han X.H."/>
            <person name="Huang E.J."/>
            <person name="Li L.F."/>
            <person name="Wei W."/>
            <person name="Gao Y.C."/>
            <person name="Liu J.Z."/>
            <person name="Shao H.Z."/>
            <person name="Wang X."/>
            <person name="Wang C.C."/>
            <person name="Yang T.C."/>
            <person name="Huo Q.B."/>
            <person name="Li W."/>
            <person name="Chen H.Y."/>
            <person name="Chen S.E."/>
            <person name="Zhou L.G."/>
            <person name="Ni X.B."/>
            <person name="Tian J.H."/>
            <person name="Sheng Y."/>
            <person name="Liu T."/>
            <person name="Pan Y.S."/>
            <person name="Xia L.Y."/>
            <person name="Li J."/>
            <person name="Zhao F."/>
            <person name="Cao W.C."/>
        </authorList>
    </citation>
    <scope>NUCLEOTIDE SEQUENCE [LARGE SCALE GENOMIC DNA]</scope>
    <source>
        <strain evidence="1">HaeL-2018</strain>
    </source>
</reference>
<gene>
    <name evidence="1" type="ORF">HPB48_010031</name>
</gene>
<sequence>MDLTADPCSDFDRFACGNWRARNPQRGSYRLEMLQNYMHSIHEALVFRTPAAPGNRARRNSDIVGDTGDMATFYRSCHGFLEAREGQNTTAADVIKFMSLYSHRALRNYGPEEAGVQGLLEFIVASSFRSGLASVVSVTSRGGRTYLDMGETLNSTLGSGHLVTEFLTATAPDFSDDEPMVRVLEGLDLRAEEFRSRVSRSMPFARTALGDVQPAFAGAKWVNALNVAASSNGRLYTPQSVVYVRGMEELSKIMALLSNVRLKQAHVYVSAVLLAQVMKYTYLLRGRFEAGNRTGASSIESIEACLKVAGTFFKDLLPRWIKTALVPNGTVSAFRDMVENLQDTAAHGPVKAEMIGFNASNFSSLDVTIVGKYFK</sequence>
<evidence type="ECO:0000313" key="2">
    <source>
        <dbReference type="Proteomes" id="UP000821853"/>
    </source>
</evidence>
<dbReference type="OrthoDB" id="6515229at2759"/>
<dbReference type="Gene3D" id="3.40.390.10">
    <property type="entry name" value="Collagenase (Catalytic Domain)"/>
    <property type="match status" value="1"/>
</dbReference>
<dbReference type="SUPFAM" id="SSF55486">
    <property type="entry name" value="Metalloproteases ('zincins'), catalytic domain"/>
    <property type="match status" value="1"/>
</dbReference>
<accession>A0A9J6GP85</accession>
<comment type="caution">
    <text evidence="1">The sequence shown here is derived from an EMBL/GenBank/DDBJ whole genome shotgun (WGS) entry which is preliminary data.</text>
</comment>
<dbReference type="AlphaFoldDB" id="A0A9J6GP85"/>
<evidence type="ECO:0000313" key="1">
    <source>
        <dbReference type="EMBL" id="KAH9377437.1"/>
    </source>
</evidence>
<dbReference type="Gene3D" id="1.10.1380.10">
    <property type="entry name" value="Neutral endopeptidase , domain2"/>
    <property type="match status" value="1"/>
</dbReference>
<dbReference type="EMBL" id="JABSTR010000008">
    <property type="protein sequence ID" value="KAH9377437.1"/>
    <property type="molecule type" value="Genomic_DNA"/>
</dbReference>
<organism evidence="1 2">
    <name type="scientific">Haemaphysalis longicornis</name>
    <name type="common">Bush tick</name>
    <dbReference type="NCBI Taxonomy" id="44386"/>
    <lineage>
        <taxon>Eukaryota</taxon>
        <taxon>Metazoa</taxon>
        <taxon>Ecdysozoa</taxon>
        <taxon>Arthropoda</taxon>
        <taxon>Chelicerata</taxon>
        <taxon>Arachnida</taxon>
        <taxon>Acari</taxon>
        <taxon>Parasitiformes</taxon>
        <taxon>Ixodida</taxon>
        <taxon>Ixodoidea</taxon>
        <taxon>Ixodidae</taxon>
        <taxon>Haemaphysalinae</taxon>
        <taxon>Haemaphysalis</taxon>
    </lineage>
</organism>
<name>A0A9J6GP85_HAELO</name>
<dbReference type="GO" id="GO:0006508">
    <property type="term" value="P:proteolysis"/>
    <property type="evidence" value="ECO:0007669"/>
    <property type="project" value="InterPro"/>
</dbReference>
<dbReference type="VEuPathDB" id="VectorBase:HLOH_040084"/>
<dbReference type="InterPro" id="IPR000718">
    <property type="entry name" value="Peptidase_M13"/>
</dbReference>
<proteinExistence type="predicted"/>
<keyword evidence="2" id="KW-1185">Reference proteome</keyword>
<dbReference type="InterPro" id="IPR024079">
    <property type="entry name" value="MetalloPept_cat_dom_sf"/>
</dbReference>
<protein>
    <recommendedName>
        <fullName evidence="3">Peptidase M13 N-terminal domain-containing protein</fullName>
    </recommendedName>
</protein>
<dbReference type="OMA" id="YASCLAY"/>
<dbReference type="GO" id="GO:0004222">
    <property type="term" value="F:metalloendopeptidase activity"/>
    <property type="evidence" value="ECO:0007669"/>
    <property type="project" value="InterPro"/>
</dbReference>